<evidence type="ECO:0000256" key="4">
    <source>
        <dbReference type="ARBA" id="ARBA00022989"/>
    </source>
</evidence>
<dbReference type="EMBL" id="LT599583">
    <property type="protein sequence ID" value="SBW81523.1"/>
    <property type="molecule type" value="Genomic_DNA"/>
</dbReference>
<feature type="transmembrane region" description="Helical" evidence="6">
    <location>
        <begin position="21"/>
        <end position="44"/>
    </location>
</feature>
<organism evidence="7 8">
    <name type="scientific">Pseudomonas veronii 1YdBTEX2</name>
    <dbReference type="NCBI Taxonomy" id="1295141"/>
    <lineage>
        <taxon>Bacteria</taxon>
        <taxon>Pseudomonadati</taxon>
        <taxon>Pseudomonadota</taxon>
        <taxon>Gammaproteobacteria</taxon>
        <taxon>Pseudomonadales</taxon>
        <taxon>Pseudomonadaceae</taxon>
        <taxon>Pseudomonas</taxon>
    </lineage>
</organism>
<evidence type="ECO:0000256" key="6">
    <source>
        <dbReference type="SAM" id="Phobius"/>
    </source>
</evidence>
<evidence type="ECO:0000256" key="2">
    <source>
        <dbReference type="ARBA" id="ARBA00022475"/>
    </source>
</evidence>
<dbReference type="PANTHER" id="PTHR30250:SF26">
    <property type="entry name" value="PSMA PROTEIN"/>
    <property type="match status" value="1"/>
</dbReference>
<accession>A0A1D3JZK2</accession>
<dbReference type="PANTHER" id="PTHR30250">
    <property type="entry name" value="PST FAMILY PREDICTED COLANIC ACID TRANSPORTER"/>
    <property type="match status" value="1"/>
</dbReference>
<proteinExistence type="predicted"/>
<feature type="transmembrane region" description="Helical" evidence="6">
    <location>
        <begin position="99"/>
        <end position="118"/>
    </location>
</feature>
<dbReference type="GO" id="GO:0005886">
    <property type="term" value="C:plasma membrane"/>
    <property type="evidence" value="ECO:0007669"/>
    <property type="project" value="UniProtKB-SubCell"/>
</dbReference>
<gene>
    <name evidence="7" type="ORF">PVE_R1G3641</name>
</gene>
<keyword evidence="4 6" id="KW-1133">Transmembrane helix</keyword>
<reference evidence="8" key="1">
    <citation type="submission" date="2016-07" db="EMBL/GenBank/DDBJ databases">
        <authorList>
            <person name="Florea S."/>
            <person name="Webb J.S."/>
            <person name="Jaromczyk J."/>
            <person name="Schardl C.L."/>
        </authorList>
    </citation>
    <scope>NUCLEOTIDE SEQUENCE [LARGE SCALE GENOMIC DNA]</scope>
    <source>
        <strain evidence="8">1YdBTEX2</strain>
    </source>
</reference>
<sequence>MSKVLEKPLLVSRSLSSRFRLNVLSYGYTQLVTLAAQLVLVPFFLHAWGTGRYADWLVLTGIPSMLSLLDLGVAQASATRATVRASQGDVPGARRSVQTALAFTLVVVALVLLFSLTLGRWIDWVGLLKLKSLDPGQASLVVVFMSGYLCTRLLGGPIEAWFRVIDKTVGGVFIMANRRTLDIVLSILILMLGGTELQLAQGMFFSQALFVVLVTLFVRRVSPWPLLGLASASWAEFRGIWKPAVGSAAIPLAQLITLQGGLQLLNQIAGPSVVVGYTMARTLMRLIIQLGITCSNALTPEISRLAGRGQFEEARRFTQRASSLVLSVCVLVYGAGIWGGPQIIALWSHGLVQIDRVSLALIGSHTILNVAWFILAAMLISTNRHTRTSVIYALSSLLVLLLWMLCIDRIDPLLGASLLLSLPELVVLVYLRLISKVQFAGEVSP</sequence>
<evidence type="ECO:0000256" key="1">
    <source>
        <dbReference type="ARBA" id="ARBA00004651"/>
    </source>
</evidence>
<evidence type="ECO:0000256" key="5">
    <source>
        <dbReference type="ARBA" id="ARBA00023136"/>
    </source>
</evidence>
<feature type="transmembrane region" description="Helical" evidence="6">
    <location>
        <begin position="359"/>
        <end position="380"/>
    </location>
</feature>
<evidence type="ECO:0000313" key="8">
    <source>
        <dbReference type="Proteomes" id="UP000245431"/>
    </source>
</evidence>
<comment type="subcellular location">
    <subcellularLocation>
        <location evidence="1">Cell membrane</location>
        <topology evidence="1">Multi-pass membrane protein</topology>
    </subcellularLocation>
</comment>
<feature type="transmembrane region" description="Helical" evidence="6">
    <location>
        <begin position="138"/>
        <end position="155"/>
    </location>
</feature>
<dbReference type="AlphaFoldDB" id="A0A1D3JZK2"/>
<evidence type="ECO:0000313" key="7">
    <source>
        <dbReference type="EMBL" id="SBW81523.1"/>
    </source>
</evidence>
<keyword evidence="2" id="KW-1003">Cell membrane</keyword>
<protein>
    <recommendedName>
        <fullName evidence="9">Polysaccharide biosynthesis protein</fullName>
    </recommendedName>
</protein>
<feature type="transmembrane region" description="Helical" evidence="6">
    <location>
        <begin position="389"/>
        <end position="407"/>
    </location>
</feature>
<dbReference type="Proteomes" id="UP000245431">
    <property type="component" value="Chromosome PVE_r1"/>
</dbReference>
<feature type="transmembrane region" description="Helical" evidence="6">
    <location>
        <begin position="56"/>
        <end position="78"/>
    </location>
</feature>
<name>A0A1D3JZK2_PSEVE</name>
<feature type="transmembrane region" description="Helical" evidence="6">
    <location>
        <begin position="324"/>
        <end position="347"/>
    </location>
</feature>
<evidence type="ECO:0008006" key="9">
    <source>
        <dbReference type="Google" id="ProtNLM"/>
    </source>
</evidence>
<keyword evidence="5 6" id="KW-0472">Membrane</keyword>
<evidence type="ECO:0000256" key="3">
    <source>
        <dbReference type="ARBA" id="ARBA00022692"/>
    </source>
</evidence>
<feature type="transmembrane region" description="Helical" evidence="6">
    <location>
        <begin position="413"/>
        <end position="431"/>
    </location>
</feature>
<keyword evidence="3 6" id="KW-0812">Transmembrane</keyword>
<dbReference type="InterPro" id="IPR050833">
    <property type="entry name" value="Poly_Biosynth_Transport"/>
</dbReference>